<dbReference type="RefSeq" id="XP_008079597.1">
    <property type="nucleotide sequence ID" value="XM_008081406.1"/>
</dbReference>
<dbReference type="Pfam" id="PF01636">
    <property type="entry name" value="APH"/>
    <property type="match status" value="1"/>
</dbReference>
<dbReference type="InterPro" id="IPR051678">
    <property type="entry name" value="AGP_Transferase"/>
</dbReference>
<proteinExistence type="predicted"/>
<dbReference type="PANTHER" id="PTHR21310:SF54">
    <property type="entry name" value="AMINOGLYCOSIDE PHOSPHOTRANSFERASE DOMAIN-CONTAINING PROTEIN"/>
    <property type="match status" value="1"/>
</dbReference>
<feature type="domain" description="Aminoglycoside phosphotransferase" evidence="1">
    <location>
        <begin position="37"/>
        <end position="217"/>
    </location>
</feature>
<dbReference type="HOGENOM" id="CLU_021768_10_1_1"/>
<dbReference type="OMA" id="SPYEEDD"/>
<evidence type="ECO:0000313" key="3">
    <source>
        <dbReference type="Proteomes" id="UP000016922"/>
    </source>
</evidence>
<keyword evidence="2" id="KW-0808">Transferase</keyword>
<dbReference type="AlphaFoldDB" id="S3D5C2"/>
<dbReference type="eggNOG" id="ENOG502SMG7">
    <property type="taxonomic scope" value="Eukaryota"/>
</dbReference>
<dbReference type="PANTHER" id="PTHR21310">
    <property type="entry name" value="AMINOGLYCOSIDE PHOSPHOTRANSFERASE-RELATED-RELATED"/>
    <property type="match status" value="1"/>
</dbReference>
<dbReference type="InterPro" id="IPR002575">
    <property type="entry name" value="Aminoglycoside_PTrfase"/>
</dbReference>
<dbReference type="EMBL" id="KE145358">
    <property type="protein sequence ID" value="EPE32980.1"/>
    <property type="molecule type" value="Genomic_DNA"/>
</dbReference>
<dbReference type="GeneID" id="19465046"/>
<dbReference type="InterPro" id="IPR011009">
    <property type="entry name" value="Kinase-like_dom_sf"/>
</dbReference>
<dbReference type="OrthoDB" id="8300194at2759"/>
<evidence type="ECO:0000259" key="1">
    <source>
        <dbReference type="Pfam" id="PF01636"/>
    </source>
</evidence>
<dbReference type="SUPFAM" id="SSF56112">
    <property type="entry name" value="Protein kinase-like (PK-like)"/>
    <property type="match status" value="1"/>
</dbReference>
<sequence length="258" mass="29518">MILSSEKLWESVTGGVVLKCNAKLVAKIIRVNDDYTEYTTLQYLATHAADLPVPKPHGLVRFGSARIMFMTYFPNMTLEAAWSGLTIENKVGIQVQLDGIFTKLRTLKGEGRFGGVNGEGVRDDHREDHTSQAIITTIAEFEDFQFSIPPYSRMPWIMFLRSLLPSASSGTVFTHGDVRTANIMVDRDESGDYFVTGVIDWETSEFYPEYFESSKILYLFNVHDQSDWWRYIPECIAPAKHPERWLVGRLWNQCVTRD</sequence>
<dbReference type="KEGG" id="glz:GLAREA_05992"/>
<dbReference type="Gene3D" id="3.90.1200.10">
    <property type="match status" value="1"/>
</dbReference>
<accession>S3D5C2</accession>
<keyword evidence="2" id="KW-0418">Kinase</keyword>
<keyword evidence="3" id="KW-1185">Reference proteome</keyword>
<gene>
    <name evidence="2" type="ORF">GLAREA_05992</name>
</gene>
<dbReference type="Proteomes" id="UP000016922">
    <property type="component" value="Unassembled WGS sequence"/>
</dbReference>
<reference evidence="2 3" key="1">
    <citation type="journal article" date="2013" name="BMC Genomics">
        <title>Genomics-driven discovery of the pneumocandin biosynthetic gene cluster in the fungus Glarea lozoyensis.</title>
        <authorList>
            <person name="Chen L."/>
            <person name="Yue Q."/>
            <person name="Zhang X."/>
            <person name="Xiang M."/>
            <person name="Wang C."/>
            <person name="Li S."/>
            <person name="Che Y."/>
            <person name="Ortiz-Lopez F.J."/>
            <person name="Bills G.F."/>
            <person name="Liu X."/>
            <person name="An Z."/>
        </authorList>
    </citation>
    <scope>NUCLEOTIDE SEQUENCE [LARGE SCALE GENOMIC DNA]</scope>
    <source>
        <strain evidence="3">ATCC 20868 / MF5171</strain>
    </source>
</reference>
<organism evidence="2 3">
    <name type="scientific">Glarea lozoyensis (strain ATCC 20868 / MF5171)</name>
    <dbReference type="NCBI Taxonomy" id="1116229"/>
    <lineage>
        <taxon>Eukaryota</taxon>
        <taxon>Fungi</taxon>
        <taxon>Dikarya</taxon>
        <taxon>Ascomycota</taxon>
        <taxon>Pezizomycotina</taxon>
        <taxon>Leotiomycetes</taxon>
        <taxon>Helotiales</taxon>
        <taxon>Helotiaceae</taxon>
        <taxon>Glarea</taxon>
    </lineage>
</organism>
<protein>
    <submittedName>
        <fullName evidence="2">Protein kinase-like (PK-like)</fullName>
    </submittedName>
</protein>
<name>S3D5C2_GLAL2</name>
<evidence type="ECO:0000313" key="2">
    <source>
        <dbReference type="EMBL" id="EPE32980.1"/>
    </source>
</evidence>
<dbReference type="GO" id="GO:0016301">
    <property type="term" value="F:kinase activity"/>
    <property type="evidence" value="ECO:0007669"/>
    <property type="project" value="UniProtKB-KW"/>
</dbReference>